<keyword evidence="5 6" id="KW-0472">Membrane</keyword>
<dbReference type="InterPro" id="IPR032816">
    <property type="entry name" value="VTT_dom"/>
</dbReference>
<sequence>MTASPEIQARTNLRLMARGLMLIATFVVLGYTLKATGLSDLVDTGWIDSQVKGRGLSGEVIFVAVGAVFTAVGLPRQLICFLAGYAFDLALGTALALVASVAGCVVAFAYARLLGRAIVKHRFPRRIAALDNVLHGHPLSMTLLIRLLPVGSNLITNLAAGVSSVRPLPFIVGSALGYVPQTVVFALAGSGVQLDAELRIAVSAALFVVSGILGVMLYRRYRKTKALDAVTGDAP</sequence>
<feature type="transmembrane region" description="Helical" evidence="6">
    <location>
        <begin position="168"/>
        <end position="188"/>
    </location>
</feature>
<feature type="transmembrane region" description="Helical" evidence="6">
    <location>
        <begin position="60"/>
        <end position="87"/>
    </location>
</feature>
<feature type="transmembrane region" description="Helical" evidence="6">
    <location>
        <begin position="200"/>
        <end position="218"/>
    </location>
</feature>
<reference evidence="8" key="1">
    <citation type="journal article" date="2015" name="Genome Announc.">
        <title>Complete Genome Sequence of the Bacteriochlorophyll b-Producing Photosynthetic Bacterium Blastochloris viridis.</title>
        <authorList>
            <person name="Tsukatani Y."/>
            <person name="Hirose Y."/>
            <person name="Harada J."/>
            <person name="Misawa N."/>
            <person name="Mori K."/>
            <person name="Inoue K."/>
            <person name="Tamiaki H."/>
        </authorList>
    </citation>
    <scope>NUCLEOTIDE SEQUENCE [LARGE SCALE GENOMIC DNA]</scope>
    <source>
        <strain evidence="8">DSM 133</strain>
    </source>
</reference>
<comment type="similarity">
    <text evidence="6">Belongs to the TVP38/TMEM64 family.</text>
</comment>
<proteinExistence type="inferred from homology"/>
<dbReference type="AlphaFoldDB" id="A0A182D733"/>
<feature type="transmembrane region" description="Helical" evidence="6">
    <location>
        <begin position="15"/>
        <end position="33"/>
    </location>
</feature>
<dbReference type="KEGG" id="bvr:BVIR_1525"/>
<dbReference type="PANTHER" id="PTHR12677">
    <property type="entry name" value="GOLGI APPARATUS MEMBRANE PROTEIN TVP38-RELATED"/>
    <property type="match status" value="1"/>
</dbReference>
<dbReference type="RefSeq" id="WP_197604417.1">
    <property type="nucleotide sequence ID" value="NZ_AP014854.2"/>
</dbReference>
<evidence type="ECO:0000313" key="8">
    <source>
        <dbReference type="EMBL" id="BAS00818.1"/>
    </source>
</evidence>
<dbReference type="InterPro" id="IPR015414">
    <property type="entry name" value="TMEM64"/>
</dbReference>
<keyword evidence="4 6" id="KW-1133">Transmembrane helix</keyword>
<evidence type="ECO:0000256" key="3">
    <source>
        <dbReference type="ARBA" id="ARBA00022692"/>
    </source>
</evidence>
<name>A0A182D733_BLAVI</name>
<dbReference type="EMBL" id="AP014854">
    <property type="protein sequence ID" value="BAS00818.1"/>
    <property type="molecule type" value="Genomic_DNA"/>
</dbReference>
<dbReference type="PATRIC" id="fig|1079.6.peg.1582"/>
<dbReference type="GO" id="GO:0005886">
    <property type="term" value="C:plasma membrane"/>
    <property type="evidence" value="ECO:0007669"/>
    <property type="project" value="UniProtKB-SubCell"/>
</dbReference>
<comment type="subcellular location">
    <subcellularLocation>
        <location evidence="1 6">Cell membrane</location>
        <topology evidence="1 6">Multi-pass membrane protein</topology>
    </subcellularLocation>
</comment>
<evidence type="ECO:0000256" key="6">
    <source>
        <dbReference type="RuleBase" id="RU366058"/>
    </source>
</evidence>
<evidence type="ECO:0000259" key="7">
    <source>
        <dbReference type="Pfam" id="PF09335"/>
    </source>
</evidence>
<feature type="transmembrane region" description="Helical" evidence="6">
    <location>
        <begin position="93"/>
        <end position="115"/>
    </location>
</feature>
<protein>
    <recommendedName>
        <fullName evidence="6">TVP38/TMEM64 family membrane protein</fullName>
    </recommendedName>
</protein>
<dbReference type="Pfam" id="PF09335">
    <property type="entry name" value="VTT_dom"/>
    <property type="match status" value="1"/>
</dbReference>
<evidence type="ECO:0000256" key="1">
    <source>
        <dbReference type="ARBA" id="ARBA00004651"/>
    </source>
</evidence>
<evidence type="ECO:0000256" key="5">
    <source>
        <dbReference type="ARBA" id="ARBA00023136"/>
    </source>
</evidence>
<dbReference type="PANTHER" id="PTHR12677:SF59">
    <property type="entry name" value="GOLGI APPARATUS MEMBRANE PROTEIN TVP38-RELATED"/>
    <property type="match status" value="1"/>
</dbReference>
<accession>A0A182D733</accession>
<organism evidence="8">
    <name type="scientific">Blastochloris viridis</name>
    <name type="common">Rhodopseudomonas viridis</name>
    <dbReference type="NCBI Taxonomy" id="1079"/>
    <lineage>
        <taxon>Bacteria</taxon>
        <taxon>Pseudomonadati</taxon>
        <taxon>Pseudomonadota</taxon>
        <taxon>Alphaproteobacteria</taxon>
        <taxon>Hyphomicrobiales</taxon>
        <taxon>Blastochloridaceae</taxon>
        <taxon>Blastochloris</taxon>
    </lineage>
</organism>
<evidence type="ECO:0000256" key="4">
    <source>
        <dbReference type="ARBA" id="ARBA00022989"/>
    </source>
</evidence>
<evidence type="ECO:0000256" key="2">
    <source>
        <dbReference type="ARBA" id="ARBA00022475"/>
    </source>
</evidence>
<keyword evidence="2 6" id="KW-1003">Cell membrane</keyword>
<keyword evidence="3 6" id="KW-0812">Transmembrane</keyword>
<gene>
    <name evidence="8" type="ORF">BV133_3224</name>
</gene>
<feature type="domain" description="VTT" evidence="7">
    <location>
        <begin position="74"/>
        <end position="190"/>
    </location>
</feature>